<proteinExistence type="predicted"/>
<dbReference type="GO" id="GO:0003700">
    <property type="term" value="F:DNA-binding transcription factor activity"/>
    <property type="evidence" value="ECO:0007669"/>
    <property type="project" value="TreeGrafter"/>
</dbReference>
<keyword evidence="6" id="KW-1185">Reference proteome</keyword>
<dbReference type="RefSeq" id="WP_277567783.1">
    <property type="nucleotide sequence ID" value="NZ_JAPDHZ010000006.1"/>
</dbReference>
<keyword evidence="3" id="KW-0804">Transcription</keyword>
<dbReference type="Pfam" id="PF13377">
    <property type="entry name" value="Peripla_BP_3"/>
    <property type="match status" value="1"/>
</dbReference>
<dbReference type="SMART" id="SM00354">
    <property type="entry name" value="HTH_LACI"/>
    <property type="match status" value="1"/>
</dbReference>
<dbReference type="AlphaFoldDB" id="A0A9X4KKQ9"/>
<gene>
    <name evidence="5" type="ORF">OMP38_26675</name>
</gene>
<evidence type="ECO:0000256" key="3">
    <source>
        <dbReference type="ARBA" id="ARBA00023163"/>
    </source>
</evidence>
<dbReference type="GO" id="GO:0000976">
    <property type="term" value="F:transcription cis-regulatory region binding"/>
    <property type="evidence" value="ECO:0007669"/>
    <property type="project" value="TreeGrafter"/>
</dbReference>
<reference evidence="5 6" key="1">
    <citation type="submission" date="2022-10" db="EMBL/GenBank/DDBJ databases">
        <title>Comparative genomic analysis of Cohnella hashimotonis sp. nov., isolated from the International Space Station.</title>
        <authorList>
            <person name="Simpson A."/>
            <person name="Venkateswaran K."/>
        </authorList>
    </citation>
    <scope>NUCLEOTIDE SEQUENCE [LARGE SCALE GENOMIC DNA]</scope>
    <source>
        <strain evidence="5 6">DSM 18997</strain>
    </source>
</reference>
<dbReference type="Proteomes" id="UP001153387">
    <property type="component" value="Unassembled WGS sequence"/>
</dbReference>
<dbReference type="CDD" id="cd01392">
    <property type="entry name" value="HTH_LacI"/>
    <property type="match status" value="1"/>
</dbReference>
<evidence type="ECO:0000259" key="4">
    <source>
        <dbReference type="PROSITE" id="PS50932"/>
    </source>
</evidence>
<name>A0A9X4KKQ9_9BACL</name>
<sequence>MTATIRDIAKAAGVSVATVSKVLNDYSTVSRATREKVLALVAQMQFRPNEAARSLVGRRSMTIGILLTSGLSNPFFVHLLGGIDKALKERGYDLIYLAQLSAHPEYNFVQHCRSRNVEGVLAFGFQLGELDADKLVASGIPTLFIDLNLTGKRAGYISSDNKEAVQGTVRYLHEFGHRRIACIAGLPGSYVGERRLAGYHEAMAELDLSPDLDCIVIGDFTHETGYRGMQRLLALPERPTAVVCGSDKAAIGALQAAREAGVAVPDELSIVGFDDISEARVVHPPLTTVRQDMPALGRRAIELLDRLIVEPDGPAPAVIVPTALIARGTTGPAPRGD</sequence>
<dbReference type="SUPFAM" id="SSF53822">
    <property type="entry name" value="Periplasmic binding protein-like I"/>
    <property type="match status" value="1"/>
</dbReference>
<dbReference type="InterPro" id="IPR000843">
    <property type="entry name" value="HTH_LacI"/>
</dbReference>
<dbReference type="InterPro" id="IPR010982">
    <property type="entry name" value="Lambda_DNA-bd_dom_sf"/>
</dbReference>
<evidence type="ECO:0000256" key="2">
    <source>
        <dbReference type="ARBA" id="ARBA00023125"/>
    </source>
</evidence>
<evidence type="ECO:0000313" key="6">
    <source>
        <dbReference type="Proteomes" id="UP001153387"/>
    </source>
</evidence>
<protein>
    <submittedName>
        <fullName evidence="5">LacI family transcriptional regulator</fullName>
    </submittedName>
</protein>
<dbReference type="PANTHER" id="PTHR30146">
    <property type="entry name" value="LACI-RELATED TRANSCRIPTIONAL REPRESSOR"/>
    <property type="match status" value="1"/>
</dbReference>
<keyword evidence="2" id="KW-0238">DNA-binding</keyword>
<comment type="caution">
    <text evidence="5">The sequence shown here is derived from an EMBL/GenBank/DDBJ whole genome shotgun (WGS) entry which is preliminary data.</text>
</comment>
<evidence type="ECO:0000256" key="1">
    <source>
        <dbReference type="ARBA" id="ARBA00023015"/>
    </source>
</evidence>
<dbReference type="EMBL" id="JAPDHZ010000006">
    <property type="protein sequence ID" value="MDG0794007.1"/>
    <property type="molecule type" value="Genomic_DNA"/>
</dbReference>
<evidence type="ECO:0000313" key="5">
    <source>
        <dbReference type="EMBL" id="MDG0794007.1"/>
    </source>
</evidence>
<feature type="domain" description="HTH lacI-type" evidence="4">
    <location>
        <begin position="3"/>
        <end position="57"/>
    </location>
</feature>
<dbReference type="PRINTS" id="PR00036">
    <property type="entry name" value="HTHLACI"/>
</dbReference>
<organism evidence="5 6">
    <name type="scientific">Cohnella ginsengisoli</name>
    <dbReference type="NCBI Taxonomy" id="425004"/>
    <lineage>
        <taxon>Bacteria</taxon>
        <taxon>Bacillati</taxon>
        <taxon>Bacillota</taxon>
        <taxon>Bacilli</taxon>
        <taxon>Bacillales</taxon>
        <taxon>Paenibacillaceae</taxon>
        <taxon>Cohnella</taxon>
    </lineage>
</organism>
<dbReference type="PANTHER" id="PTHR30146:SF109">
    <property type="entry name" value="HTH-TYPE TRANSCRIPTIONAL REGULATOR GALS"/>
    <property type="match status" value="1"/>
</dbReference>
<dbReference type="Gene3D" id="1.10.260.40">
    <property type="entry name" value="lambda repressor-like DNA-binding domains"/>
    <property type="match status" value="1"/>
</dbReference>
<keyword evidence="1" id="KW-0805">Transcription regulation</keyword>
<dbReference type="PROSITE" id="PS50932">
    <property type="entry name" value="HTH_LACI_2"/>
    <property type="match status" value="1"/>
</dbReference>
<dbReference type="Gene3D" id="3.40.50.2300">
    <property type="match status" value="2"/>
</dbReference>
<dbReference type="PROSITE" id="PS00356">
    <property type="entry name" value="HTH_LACI_1"/>
    <property type="match status" value="1"/>
</dbReference>
<dbReference type="InterPro" id="IPR046335">
    <property type="entry name" value="LacI/GalR-like_sensor"/>
</dbReference>
<dbReference type="SUPFAM" id="SSF47413">
    <property type="entry name" value="lambda repressor-like DNA-binding domains"/>
    <property type="match status" value="1"/>
</dbReference>
<dbReference type="InterPro" id="IPR028082">
    <property type="entry name" value="Peripla_BP_I"/>
</dbReference>
<accession>A0A9X4KKQ9</accession>
<dbReference type="Pfam" id="PF00356">
    <property type="entry name" value="LacI"/>
    <property type="match status" value="1"/>
</dbReference>
<dbReference type="CDD" id="cd06267">
    <property type="entry name" value="PBP1_LacI_sugar_binding-like"/>
    <property type="match status" value="1"/>
</dbReference>